<dbReference type="PROSITE" id="PS50850">
    <property type="entry name" value="MFS"/>
    <property type="match status" value="1"/>
</dbReference>
<feature type="transmembrane region" description="Helical" evidence="6">
    <location>
        <begin position="286"/>
        <end position="308"/>
    </location>
</feature>
<evidence type="ECO:0000256" key="2">
    <source>
        <dbReference type="ARBA" id="ARBA00022692"/>
    </source>
</evidence>
<dbReference type="PANTHER" id="PTHR23514">
    <property type="entry name" value="BYPASS OF STOP CODON PROTEIN 6"/>
    <property type="match status" value="1"/>
</dbReference>
<evidence type="ECO:0000256" key="6">
    <source>
        <dbReference type="SAM" id="Phobius"/>
    </source>
</evidence>
<feature type="transmembrane region" description="Helical" evidence="6">
    <location>
        <begin position="82"/>
        <end position="101"/>
    </location>
</feature>
<protein>
    <submittedName>
        <fullName evidence="8">MFS transporter</fullName>
    </submittedName>
</protein>
<dbReference type="InterPro" id="IPR051788">
    <property type="entry name" value="MFS_Transporter"/>
</dbReference>
<gene>
    <name evidence="8" type="ORF">Prubr_67720</name>
</gene>
<dbReference type="AlphaFoldDB" id="A0A810N7H5"/>
<feature type="transmembrane region" description="Helical" evidence="6">
    <location>
        <begin position="219"/>
        <end position="237"/>
    </location>
</feature>
<sequence>MTTAKSPTIDPGRLRRARVSVFGTFGVGGLLLAMWVVNIPAVQERTGVSHATLGLLLLLIGAGAFAGMQISGPLADRIGTRTTTLAGAALLCLTVNLPGLAYDAATLGFALFVFGFANGALDVAMNAQAVVVERAYRRPIMSAFHALFSIGGAAGALLGAGLIAAGWSVSAILLASALAGVVVMAACVPGLLPRADEDTPTDPAAAGSRTGRRVGIPRTVWLLGATAFLLMLAEGVANDWSALQITEHLGEPASVAALGYGAFAVTMTLGRLVTDRIVMRVGPVAVVRYGSLIGACGLVLVTASDWLWLTLAGWAVLGLGLSGSVPQLFTAAGNLREGTQGVNMSRVVGMGYLGLLAGPALVGWIAEFTSLNVALLAPLLFCLVAVLLAGSLRPTTADPAADPAVDPAAEPAAGSPVH</sequence>
<feature type="transmembrane region" description="Helical" evidence="6">
    <location>
        <begin position="314"/>
        <end position="335"/>
    </location>
</feature>
<dbReference type="RefSeq" id="WP_212819244.1">
    <property type="nucleotide sequence ID" value="NZ_AP023359.1"/>
</dbReference>
<keyword evidence="4 6" id="KW-0472">Membrane</keyword>
<evidence type="ECO:0000259" key="7">
    <source>
        <dbReference type="PROSITE" id="PS50850"/>
    </source>
</evidence>
<feature type="transmembrane region" description="Helical" evidence="6">
    <location>
        <begin position="171"/>
        <end position="192"/>
    </location>
</feature>
<feature type="transmembrane region" description="Helical" evidence="6">
    <location>
        <begin position="347"/>
        <end position="365"/>
    </location>
</feature>
<name>A0A810N7H5_9ACTN</name>
<feature type="region of interest" description="Disordered" evidence="5">
    <location>
        <begin position="399"/>
        <end position="418"/>
    </location>
</feature>
<feature type="transmembrane region" description="Helical" evidence="6">
    <location>
        <begin position="21"/>
        <end position="42"/>
    </location>
</feature>
<dbReference type="GO" id="GO:0005886">
    <property type="term" value="C:plasma membrane"/>
    <property type="evidence" value="ECO:0007669"/>
    <property type="project" value="UniProtKB-SubCell"/>
</dbReference>
<evidence type="ECO:0000256" key="5">
    <source>
        <dbReference type="SAM" id="MobiDB-lite"/>
    </source>
</evidence>
<evidence type="ECO:0000313" key="9">
    <source>
        <dbReference type="Proteomes" id="UP000680866"/>
    </source>
</evidence>
<evidence type="ECO:0000256" key="4">
    <source>
        <dbReference type="ARBA" id="ARBA00023136"/>
    </source>
</evidence>
<dbReference type="EMBL" id="AP023359">
    <property type="protein sequence ID" value="BCJ69751.1"/>
    <property type="molecule type" value="Genomic_DNA"/>
</dbReference>
<dbReference type="SUPFAM" id="SSF103473">
    <property type="entry name" value="MFS general substrate transporter"/>
    <property type="match status" value="1"/>
</dbReference>
<proteinExistence type="predicted"/>
<dbReference type="GO" id="GO:0022857">
    <property type="term" value="F:transmembrane transporter activity"/>
    <property type="evidence" value="ECO:0007669"/>
    <property type="project" value="InterPro"/>
</dbReference>
<keyword evidence="9" id="KW-1185">Reference proteome</keyword>
<keyword evidence="3 6" id="KW-1133">Transmembrane helix</keyword>
<feature type="transmembrane region" description="Helical" evidence="6">
    <location>
        <begin position="257"/>
        <end position="274"/>
    </location>
</feature>
<dbReference type="InterPro" id="IPR011701">
    <property type="entry name" value="MFS"/>
</dbReference>
<dbReference type="KEGG" id="pry:Prubr_67720"/>
<dbReference type="InterPro" id="IPR020846">
    <property type="entry name" value="MFS_dom"/>
</dbReference>
<feature type="transmembrane region" description="Helical" evidence="6">
    <location>
        <begin position="48"/>
        <end position="70"/>
    </location>
</feature>
<feature type="domain" description="Major facilitator superfamily (MFS) profile" evidence="7">
    <location>
        <begin position="16"/>
        <end position="397"/>
    </location>
</feature>
<comment type="subcellular location">
    <subcellularLocation>
        <location evidence="1">Cell membrane</location>
        <topology evidence="1">Multi-pass membrane protein</topology>
    </subcellularLocation>
</comment>
<dbReference type="CDD" id="cd17393">
    <property type="entry name" value="MFS_MosC_like"/>
    <property type="match status" value="1"/>
</dbReference>
<reference evidence="8" key="1">
    <citation type="submission" date="2020-08" db="EMBL/GenBank/DDBJ databases">
        <title>Whole genome shotgun sequence of Polymorphospora rubra NBRC 101157.</title>
        <authorList>
            <person name="Komaki H."/>
            <person name="Tamura T."/>
        </authorList>
    </citation>
    <scope>NUCLEOTIDE SEQUENCE</scope>
    <source>
        <strain evidence="8">NBRC 101157</strain>
    </source>
</reference>
<evidence type="ECO:0000256" key="1">
    <source>
        <dbReference type="ARBA" id="ARBA00004651"/>
    </source>
</evidence>
<evidence type="ECO:0000256" key="3">
    <source>
        <dbReference type="ARBA" id="ARBA00022989"/>
    </source>
</evidence>
<dbReference type="Gene3D" id="1.20.1250.20">
    <property type="entry name" value="MFS general substrate transporter like domains"/>
    <property type="match status" value="2"/>
</dbReference>
<evidence type="ECO:0000313" key="8">
    <source>
        <dbReference type="EMBL" id="BCJ69751.1"/>
    </source>
</evidence>
<dbReference type="Proteomes" id="UP000680866">
    <property type="component" value="Chromosome"/>
</dbReference>
<feature type="transmembrane region" description="Helical" evidence="6">
    <location>
        <begin position="144"/>
        <end position="165"/>
    </location>
</feature>
<feature type="transmembrane region" description="Helical" evidence="6">
    <location>
        <begin position="371"/>
        <end position="389"/>
    </location>
</feature>
<dbReference type="Pfam" id="PF07690">
    <property type="entry name" value="MFS_1"/>
    <property type="match status" value="1"/>
</dbReference>
<keyword evidence="2 6" id="KW-0812">Transmembrane</keyword>
<dbReference type="PANTHER" id="PTHR23514:SF13">
    <property type="entry name" value="INNER MEMBRANE PROTEIN YBJJ"/>
    <property type="match status" value="1"/>
</dbReference>
<accession>A0A810N7H5</accession>
<organism evidence="8 9">
    <name type="scientific">Polymorphospora rubra</name>
    <dbReference type="NCBI Taxonomy" id="338584"/>
    <lineage>
        <taxon>Bacteria</taxon>
        <taxon>Bacillati</taxon>
        <taxon>Actinomycetota</taxon>
        <taxon>Actinomycetes</taxon>
        <taxon>Micromonosporales</taxon>
        <taxon>Micromonosporaceae</taxon>
        <taxon>Polymorphospora</taxon>
    </lineage>
</organism>
<feature type="transmembrane region" description="Helical" evidence="6">
    <location>
        <begin position="107"/>
        <end position="132"/>
    </location>
</feature>
<dbReference type="InterPro" id="IPR036259">
    <property type="entry name" value="MFS_trans_sf"/>
</dbReference>